<evidence type="ECO:0000259" key="4">
    <source>
        <dbReference type="SMART" id="SM00672"/>
    </source>
</evidence>
<accession>A0A813BPZ4</accession>
<gene>
    <name evidence="5" type="primary">Poglut2</name>
    <name evidence="5" type="ORF">SNEC2469_LOCUS30851</name>
</gene>
<dbReference type="AlphaFoldDB" id="A0A813BPZ4"/>
<dbReference type="PANTHER" id="PTHR12203">
    <property type="entry name" value="KDEL LYS-ASP-GLU-LEU CONTAINING - RELATED"/>
    <property type="match status" value="1"/>
</dbReference>
<dbReference type="Pfam" id="PF05686">
    <property type="entry name" value="Glyco_transf_90"/>
    <property type="match status" value="1"/>
</dbReference>
<keyword evidence="3" id="KW-0732">Signal</keyword>
<dbReference type="EMBL" id="CAJNJA010073064">
    <property type="protein sequence ID" value="CAE7908602.1"/>
    <property type="molecule type" value="Genomic_DNA"/>
</dbReference>
<feature type="signal peptide" evidence="3">
    <location>
        <begin position="1"/>
        <end position="16"/>
    </location>
</feature>
<comment type="similarity">
    <text evidence="1">Belongs to the glycosyltransferase 90 family.</text>
</comment>
<evidence type="ECO:0000313" key="5">
    <source>
        <dbReference type="EMBL" id="CAE7908602.1"/>
    </source>
</evidence>
<name>A0A813BPZ4_9DINO</name>
<proteinExistence type="inferred from homology"/>
<organism evidence="5 6">
    <name type="scientific">Symbiodinium necroappetens</name>
    <dbReference type="NCBI Taxonomy" id="1628268"/>
    <lineage>
        <taxon>Eukaryota</taxon>
        <taxon>Sar</taxon>
        <taxon>Alveolata</taxon>
        <taxon>Dinophyceae</taxon>
        <taxon>Suessiales</taxon>
        <taxon>Symbiodiniaceae</taxon>
        <taxon>Symbiodinium</taxon>
    </lineage>
</organism>
<keyword evidence="6" id="KW-1185">Reference proteome</keyword>
<evidence type="ECO:0000256" key="3">
    <source>
        <dbReference type="SAM" id="SignalP"/>
    </source>
</evidence>
<dbReference type="InterPro" id="IPR051091">
    <property type="entry name" value="O-Glucosyltr/Glycosyltrsf_90"/>
</dbReference>
<evidence type="ECO:0000256" key="1">
    <source>
        <dbReference type="ARBA" id="ARBA00010118"/>
    </source>
</evidence>
<reference evidence="5" key="1">
    <citation type="submission" date="2021-02" db="EMBL/GenBank/DDBJ databases">
        <authorList>
            <person name="Dougan E. K."/>
            <person name="Rhodes N."/>
            <person name="Thang M."/>
            <person name="Chan C."/>
        </authorList>
    </citation>
    <scope>NUCLEOTIDE SEQUENCE</scope>
</reference>
<feature type="domain" description="Glycosyl transferase CAP10" evidence="4">
    <location>
        <begin position="260"/>
        <end position="543"/>
    </location>
</feature>
<dbReference type="PANTHER" id="PTHR12203:SF35">
    <property type="entry name" value="PROTEIN O-GLUCOSYLTRANSFERASE 1"/>
    <property type="match status" value="1"/>
</dbReference>
<sequence>MSSLRLFMLCGVAVCGQDEDVQEELGNGLCWYNSDRSFHRCCVEADPDCWTGIWIIEELCCHPLSQQHLECFASLENRVERKLITLKTLLDQAEEADYLQSAVFSYEVSLAQPLGMWAWACSVPDSPMIWSPNCECCEPAEVYCEDTSLRPPEEEIWDEFTRCCFPVYSRKTFAHLPDDLRDSMTSQLEALRPRRDSIVKRGPQLHWDLSKETHVNGCLISVHEDGTVSSCPESHACHGFDCSYLRAVLLALNVIQSTRPLPKLSFVLNAADDVVDHALPEVPVFTRVGTRWTSTIVLPSEWQMHPAQCHRKLKEGMVAMERFRWEDRKAVLIWRGTHSNLWAEDCKAAPAARDPAMMEKCVTLPQVKRLPAWNFTTWLQLPRGRLVWLSRFVPFIDAKFVESSTVVRMAEDLEEFLRDEELIAPRIQSEAFGKYKYQIAIEGNSAADRLSWQLFMGALVLIPDQPWQLMAPMHLLQPWVHFVPVSYDLSDLVDRLLWLIAHDAEAKIIAQNGLAFAHRHLTCDDYIHYVDRMLRTYAEKLEE</sequence>
<dbReference type="SMART" id="SM00672">
    <property type="entry name" value="CAP10"/>
    <property type="match status" value="1"/>
</dbReference>
<evidence type="ECO:0000256" key="2">
    <source>
        <dbReference type="ARBA" id="ARBA00022679"/>
    </source>
</evidence>
<dbReference type="OrthoDB" id="406731at2759"/>
<evidence type="ECO:0000313" key="6">
    <source>
        <dbReference type="Proteomes" id="UP000601435"/>
    </source>
</evidence>
<keyword evidence="2" id="KW-0808">Transferase</keyword>
<protein>
    <submittedName>
        <fullName evidence="5">Poglut2 protein</fullName>
    </submittedName>
</protein>
<dbReference type="GO" id="GO:0016740">
    <property type="term" value="F:transferase activity"/>
    <property type="evidence" value="ECO:0007669"/>
    <property type="project" value="UniProtKB-KW"/>
</dbReference>
<dbReference type="Proteomes" id="UP000601435">
    <property type="component" value="Unassembled WGS sequence"/>
</dbReference>
<comment type="caution">
    <text evidence="5">The sequence shown here is derived from an EMBL/GenBank/DDBJ whole genome shotgun (WGS) entry which is preliminary data.</text>
</comment>
<dbReference type="InterPro" id="IPR006598">
    <property type="entry name" value="CAP10"/>
</dbReference>
<feature type="chain" id="PRO_5032803099" evidence="3">
    <location>
        <begin position="17"/>
        <end position="543"/>
    </location>
</feature>